<gene>
    <name evidence="5" type="ORF">TTHERM_00388240</name>
</gene>
<organism evidence="5 6">
    <name type="scientific">Tetrahymena thermophila (strain SB210)</name>
    <dbReference type="NCBI Taxonomy" id="312017"/>
    <lineage>
        <taxon>Eukaryota</taxon>
        <taxon>Sar</taxon>
        <taxon>Alveolata</taxon>
        <taxon>Ciliophora</taxon>
        <taxon>Intramacronucleata</taxon>
        <taxon>Oligohymenophorea</taxon>
        <taxon>Hymenostomatida</taxon>
        <taxon>Tetrahymenina</taxon>
        <taxon>Tetrahymenidae</taxon>
        <taxon>Tetrahymena</taxon>
    </lineage>
</organism>
<dbReference type="InterPro" id="IPR015915">
    <property type="entry name" value="Kelch-typ_b-propeller"/>
</dbReference>
<evidence type="ECO:0000256" key="3">
    <source>
        <dbReference type="SAM" id="MobiDB-lite"/>
    </source>
</evidence>
<feature type="region of interest" description="Disordered" evidence="3">
    <location>
        <begin position="52"/>
        <end position="74"/>
    </location>
</feature>
<keyword evidence="1" id="KW-0880">Kelch repeat</keyword>
<protein>
    <submittedName>
        <fullName evidence="5">Kelch motif protein</fullName>
    </submittedName>
</protein>
<reference evidence="6" key="1">
    <citation type="journal article" date="2006" name="PLoS Biol.">
        <title>Macronuclear genome sequence of the ciliate Tetrahymena thermophila, a model eukaryote.</title>
        <authorList>
            <person name="Eisen J.A."/>
            <person name="Coyne R.S."/>
            <person name="Wu M."/>
            <person name="Wu D."/>
            <person name="Thiagarajan M."/>
            <person name="Wortman J.R."/>
            <person name="Badger J.H."/>
            <person name="Ren Q."/>
            <person name="Amedeo P."/>
            <person name="Jones K.M."/>
            <person name="Tallon L.J."/>
            <person name="Delcher A.L."/>
            <person name="Salzberg S.L."/>
            <person name="Silva J.C."/>
            <person name="Haas B.J."/>
            <person name="Majoros W.H."/>
            <person name="Farzad M."/>
            <person name="Carlton J.M."/>
            <person name="Smith R.K. Jr."/>
            <person name="Garg J."/>
            <person name="Pearlman R.E."/>
            <person name="Karrer K.M."/>
            <person name="Sun L."/>
            <person name="Manning G."/>
            <person name="Elde N.C."/>
            <person name="Turkewitz A.P."/>
            <person name="Asai D.J."/>
            <person name="Wilkes D.E."/>
            <person name="Wang Y."/>
            <person name="Cai H."/>
            <person name="Collins K."/>
            <person name="Stewart B.A."/>
            <person name="Lee S.R."/>
            <person name="Wilamowska K."/>
            <person name="Weinberg Z."/>
            <person name="Ruzzo W.L."/>
            <person name="Wloga D."/>
            <person name="Gaertig J."/>
            <person name="Frankel J."/>
            <person name="Tsao C.-C."/>
            <person name="Gorovsky M.A."/>
            <person name="Keeling P.J."/>
            <person name="Waller R.F."/>
            <person name="Patron N.J."/>
            <person name="Cherry J.M."/>
            <person name="Stover N.A."/>
            <person name="Krieger C.J."/>
            <person name="del Toro C."/>
            <person name="Ryder H.F."/>
            <person name="Williamson S.C."/>
            <person name="Barbeau R.A."/>
            <person name="Hamilton E.P."/>
            <person name="Orias E."/>
        </authorList>
    </citation>
    <scope>NUCLEOTIDE SEQUENCE [LARGE SCALE GENOMIC DNA]</scope>
    <source>
        <strain evidence="6">SB210</strain>
    </source>
</reference>
<dbReference type="PANTHER" id="PTHR46344:SF27">
    <property type="entry name" value="KELCH REPEAT SUPERFAMILY PROTEIN"/>
    <property type="match status" value="1"/>
</dbReference>
<dbReference type="SMART" id="SM00612">
    <property type="entry name" value="Kelch"/>
    <property type="match status" value="6"/>
</dbReference>
<feature type="domain" description="Attractin/MKLN-like beta-propeller" evidence="4">
    <location>
        <begin position="180"/>
        <end position="362"/>
    </location>
</feature>
<dbReference type="PANTHER" id="PTHR46344">
    <property type="entry name" value="OS02G0202900 PROTEIN"/>
    <property type="match status" value="1"/>
</dbReference>
<dbReference type="SUPFAM" id="SSF117281">
    <property type="entry name" value="Kelch motif"/>
    <property type="match status" value="3"/>
</dbReference>
<evidence type="ECO:0000259" key="4">
    <source>
        <dbReference type="Pfam" id="PF24981"/>
    </source>
</evidence>
<dbReference type="Gene3D" id="2.120.10.80">
    <property type="entry name" value="Kelch-type beta propeller"/>
    <property type="match status" value="3"/>
</dbReference>
<dbReference type="AlphaFoldDB" id="Q23RG5"/>
<dbReference type="InterPro" id="IPR056737">
    <property type="entry name" value="Beta-prop_ATRN-MKLN-like"/>
</dbReference>
<evidence type="ECO:0000313" key="6">
    <source>
        <dbReference type="Proteomes" id="UP000009168"/>
    </source>
</evidence>
<dbReference type="eggNOG" id="KOG4441">
    <property type="taxonomic scope" value="Eukaryota"/>
</dbReference>
<dbReference type="STRING" id="312017.Q23RG5"/>
<dbReference type="InParanoid" id="Q23RG5"/>
<dbReference type="InterPro" id="IPR006652">
    <property type="entry name" value="Kelch_1"/>
</dbReference>
<proteinExistence type="predicted"/>
<dbReference type="RefSeq" id="XP_001019328.1">
    <property type="nucleotide sequence ID" value="XM_001019328.2"/>
</dbReference>
<feature type="region of interest" description="Disordered" evidence="3">
    <location>
        <begin position="1"/>
        <end position="26"/>
    </location>
</feature>
<dbReference type="GeneID" id="7825993"/>
<sequence>MGCGKSANKADIKNNQVYQPQEVDQSKLKYQEKPAQNNDQIFQEQLITPKKEHSMPQMNHKNNQQPTINSGYFPNGKVNRTFGKQDKFQNKINKFLYFFGVNQINEQQILKFDVENKQFYNLYQDLSQEQKENVSIYNYTLCLQIDDENIFICGGINQELTEIQNETYIFNIKTLQFQKQQDLVTSRYTHFGLIHQRKVYCIGGRSYGDDQQAILRSCEVFDLDQKSWSFHPPLNVARCTGMVFLYNEHDMYVAGGYSGPEYRTKKIEKFNLSTNQWDILDFKLHRGLEGSFYIASNIYNELLIFGGYCKGGATSSICSIDMQEQSIRFKGKMAKQRVLHKSVQSGDNLYIFGGDEANHVEKIDLYTFKTQIISVKNNFTDFCDQFEIEKYSASLQTQQIDYFSTNSKKNPQSLQNNLYEEEEKKKEHNSIYHLLGTEEQPFIIQFKGTSEQDIKVKSVPTNLDLSCYQGGCRLSQNEIFLAGGISSSMNQVLQKCFIYNFEKKVKTKMPPMIHQRYAFSCLYVQEQNEIYVIGGRSYNSFEQDDNHSFGDTSQDQILSKLQQYDSQIYNNNKESMQNSQLTNKNQQQSTHIKNSQAMNNRSNYTQNKNQSQLNENVSLLPQNQGDVLAYCEKFDLKTKKWVSIQQMNRPRSSACSFIYFNKIYIYGGYHGSDIYKQINMESYDSKNNKWEEHNIQLDKQIPSLEASQIIQDPSNQNSFLIFGGQVGSQPSNSVWEFDILNLCQKEISHMKYPRYLHKIVKIQDQQSNSKIAIIGGNQSSMIEFYEQNNQNNTNDEEIVNHMTNIFENTIGDKIMKKYLLI</sequence>
<dbReference type="KEGG" id="tet:TTHERM_00388240"/>
<keyword evidence="2" id="KW-0677">Repeat</keyword>
<accession>Q23RG5</accession>
<dbReference type="Proteomes" id="UP000009168">
    <property type="component" value="Unassembled WGS sequence"/>
</dbReference>
<evidence type="ECO:0000313" key="5">
    <source>
        <dbReference type="EMBL" id="EAR99083.1"/>
    </source>
</evidence>
<feature type="compositionally biased region" description="Polar residues" evidence="3">
    <location>
        <begin position="13"/>
        <end position="23"/>
    </location>
</feature>
<dbReference type="OrthoDB" id="289437at2759"/>
<evidence type="ECO:0000256" key="2">
    <source>
        <dbReference type="ARBA" id="ARBA00022737"/>
    </source>
</evidence>
<keyword evidence="6" id="KW-1185">Reference proteome</keyword>
<feature type="region of interest" description="Disordered" evidence="3">
    <location>
        <begin position="576"/>
        <end position="610"/>
    </location>
</feature>
<dbReference type="EMBL" id="GG662644">
    <property type="protein sequence ID" value="EAR99083.1"/>
    <property type="molecule type" value="Genomic_DNA"/>
</dbReference>
<dbReference type="Pfam" id="PF24981">
    <property type="entry name" value="Beta-prop_ATRN-LZTR1"/>
    <property type="match status" value="1"/>
</dbReference>
<dbReference type="HOGENOM" id="CLU_321739_0_0_1"/>
<name>Q23RG5_TETTS</name>
<evidence type="ECO:0000256" key="1">
    <source>
        <dbReference type="ARBA" id="ARBA00022441"/>
    </source>
</evidence>
<feature type="compositionally biased region" description="Polar residues" evidence="3">
    <location>
        <begin position="56"/>
        <end position="72"/>
    </location>
</feature>